<name>A0ABQ9H8D9_9NEOP</name>
<proteinExistence type="predicted"/>
<protein>
    <submittedName>
        <fullName evidence="1">Uncharacterized protein</fullName>
    </submittedName>
</protein>
<evidence type="ECO:0000313" key="1">
    <source>
        <dbReference type="EMBL" id="KAJ8880542.1"/>
    </source>
</evidence>
<accession>A0ABQ9H8D9</accession>
<comment type="caution">
    <text evidence="1">The sequence shown here is derived from an EMBL/GenBank/DDBJ whole genome shotgun (WGS) entry which is preliminary data.</text>
</comment>
<sequence length="140" mass="15766">MSAGAVSRRIIVQLGRSNNLQAKVIEVIPHAIFARCYAQKFNSVLSCMSRFPNLAPTRRSYSSCLVKTVANLKNELKALYEHMLENPEDRGTYAINESHLKEKLGAKRTDGFDKTWSNVESECDAAMKRRRKGNCTQITA</sequence>
<dbReference type="Proteomes" id="UP001159363">
    <property type="component" value="Chromosome 5"/>
</dbReference>
<evidence type="ECO:0000313" key="2">
    <source>
        <dbReference type="Proteomes" id="UP001159363"/>
    </source>
</evidence>
<keyword evidence="2" id="KW-1185">Reference proteome</keyword>
<gene>
    <name evidence="1" type="ORF">PR048_017012</name>
</gene>
<dbReference type="EMBL" id="JARBHB010000006">
    <property type="protein sequence ID" value="KAJ8880542.1"/>
    <property type="molecule type" value="Genomic_DNA"/>
</dbReference>
<organism evidence="1 2">
    <name type="scientific">Dryococelus australis</name>
    <dbReference type="NCBI Taxonomy" id="614101"/>
    <lineage>
        <taxon>Eukaryota</taxon>
        <taxon>Metazoa</taxon>
        <taxon>Ecdysozoa</taxon>
        <taxon>Arthropoda</taxon>
        <taxon>Hexapoda</taxon>
        <taxon>Insecta</taxon>
        <taxon>Pterygota</taxon>
        <taxon>Neoptera</taxon>
        <taxon>Polyneoptera</taxon>
        <taxon>Phasmatodea</taxon>
        <taxon>Verophasmatodea</taxon>
        <taxon>Anareolatae</taxon>
        <taxon>Phasmatidae</taxon>
        <taxon>Eurycanthinae</taxon>
        <taxon>Dryococelus</taxon>
    </lineage>
</organism>
<reference evidence="1 2" key="1">
    <citation type="submission" date="2023-02" db="EMBL/GenBank/DDBJ databases">
        <title>LHISI_Scaffold_Assembly.</title>
        <authorList>
            <person name="Stuart O.P."/>
            <person name="Cleave R."/>
            <person name="Magrath M.J.L."/>
            <person name="Mikheyev A.S."/>
        </authorList>
    </citation>
    <scope>NUCLEOTIDE SEQUENCE [LARGE SCALE GENOMIC DNA]</scope>
    <source>
        <strain evidence="1">Daus_M_001</strain>
        <tissue evidence="1">Leg muscle</tissue>
    </source>
</reference>